<dbReference type="PANTHER" id="PTHR31263:SF50">
    <property type="entry name" value="HYDROLYZING O-GLYCOSYL COMPOUNDS HYDROLASE"/>
    <property type="match status" value="1"/>
</dbReference>
<name>A0AA86SEX8_9FABA</name>
<sequence length="137" mass="16051">MVFEKHLYSWSRIGTLKLREIWTKQPVNRICADNIKGIEDRAGFPTIGKNAVPLIFTEFGFNEVGSSVEDNRFLTCLQTYLVGKDLDWGLWAFQGSYYLKSDTVQVKESFGIMDETWHHLRDPNFTRKFQLLQRKNL</sequence>
<evidence type="ECO:0000313" key="1">
    <source>
        <dbReference type="EMBL" id="CAJ1947457.1"/>
    </source>
</evidence>
<gene>
    <name evidence="1" type="ORF">AYBTSS11_LOCUS12669</name>
</gene>
<dbReference type="Gene3D" id="3.20.20.80">
    <property type="entry name" value="Glycosidases"/>
    <property type="match status" value="1"/>
</dbReference>
<feature type="non-terminal residue" evidence="1">
    <location>
        <position position="1"/>
    </location>
</feature>
<dbReference type="EMBL" id="OY731401">
    <property type="protein sequence ID" value="CAJ1947457.1"/>
    <property type="molecule type" value="Genomic_DNA"/>
</dbReference>
<dbReference type="AlphaFoldDB" id="A0AA86SEX8"/>
<dbReference type="Proteomes" id="UP001189624">
    <property type="component" value="Chromosome 4"/>
</dbReference>
<protein>
    <recommendedName>
        <fullName evidence="3">Cellulase</fullName>
    </recommendedName>
</protein>
<dbReference type="Gramene" id="rna-AYBTSS11_LOCUS12669">
    <property type="protein sequence ID" value="CAJ1947457.1"/>
    <property type="gene ID" value="gene-AYBTSS11_LOCUS12669"/>
</dbReference>
<proteinExistence type="predicted"/>
<dbReference type="InterPro" id="IPR017853">
    <property type="entry name" value="GH"/>
</dbReference>
<organism evidence="1 2">
    <name type="scientific">Sphenostylis stenocarpa</name>
    <dbReference type="NCBI Taxonomy" id="92480"/>
    <lineage>
        <taxon>Eukaryota</taxon>
        <taxon>Viridiplantae</taxon>
        <taxon>Streptophyta</taxon>
        <taxon>Embryophyta</taxon>
        <taxon>Tracheophyta</taxon>
        <taxon>Spermatophyta</taxon>
        <taxon>Magnoliopsida</taxon>
        <taxon>eudicotyledons</taxon>
        <taxon>Gunneridae</taxon>
        <taxon>Pentapetalae</taxon>
        <taxon>rosids</taxon>
        <taxon>fabids</taxon>
        <taxon>Fabales</taxon>
        <taxon>Fabaceae</taxon>
        <taxon>Papilionoideae</taxon>
        <taxon>50 kb inversion clade</taxon>
        <taxon>NPAAA clade</taxon>
        <taxon>indigoferoid/millettioid clade</taxon>
        <taxon>Phaseoleae</taxon>
        <taxon>Sphenostylis</taxon>
    </lineage>
</organism>
<dbReference type="PANTHER" id="PTHR31263">
    <property type="entry name" value="CELLULASE FAMILY PROTEIN (AFU_ORTHOLOGUE AFUA_5G14560)"/>
    <property type="match status" value="1"/>
</dbReference>
<accession>A0AA86SEX8</accession>
<reference evidence="1" key="1">
    <citation type="submission" date="2023-10" db="EMBL/GenBank/DDBJ databases">
        <authorList>
            <person name="Domelevo Entfellner J.-B."/>
        </authorList>
    </citation>
    <scope>NUCLEOTIDE SEQUENCE</scope>
</reference>
<evidence type="ECO:0008006" key="3">
    <source>
        <dbReference type="Google" id="ProtNLM"/>
    </source>
</evidence>
<feature type="non-terminal residue" evidence="1">
    <location>
        <position position="137"/>
    </location>
</feature>
<dbReference type="SUPFAM" id="SSF51445">
    <property type="entry name" value="(Trans)glycosidases"/>
    <property type="match status" value="1"/>
</dbReference>
<evidence type="ECO:0000313" key="2">
    <source>
        <dbReference type="Proteomes" id="UP001189624"/>
    </source>
</evidence>
<keyword evidence="2" id="KW-1185">Reference proteome</keyword>